<comment type="similarity">
    <text evidence="1">Belongs to the HupF/HypC family.</text>
</comment>
<dbReference type="RefSeq" id="WP_107343140.1">
    <property type="nucleotide sequence ID" value="NZ_CP019966.1"/>
</dbReference>
<accession>A0AAX3E127</accession>
<evidence type="ECO:0000313" key="3">
    <source>
        <dbReference type="Proteomes" id="UP001163166"/>
    </source>
</evidence>
<dbReference type="Pfam" id="PF01455">
    <property type="entry name" value="HupF_HypC"/>
    <property type="match status" value="1"/>
</dbReference>
<dbReference type="Gene3D" id="2.30.30.140">
    <property type="match status" value="1"/>
</dbReference>
<dbReference type="GO" id="GO:1902670">
    <property type="term" value="F:carbon dioxide binding"/>
    <property type="evidence" value="ECO:0007669"/>
    <property type="project" value="TreeGrafter"/>
</dbReference>
<dbReference type="GO" id="GO:0005506">
    <property type="term" value="F:iron ion binding"/>
    <property type="evidence" value="ECO:0007669"/>
    <property type="project" value="TreeGrafter"/>
</dbReference>
<dbReference type="EMBL" id="CP076676">
    <property type="protein sequence ID" value="UYO40679.1"/>
    <property type="molecule type" value="Genomic_DNA"/>
</dbReference>
<sequence length="100" mass="11007">MCVGLPMTVISTEEGTALCVRRGEHRSVSTMLIGEVAPGDQLLVFIDSAIRRLDAEEARLIDDALDGVAAALEGKPFEHLFADLIDREPELPEHLRRDPQ</sequence>
<name>A0AAX3E127_RHOPL</name>
<dbReference type="PANTHER" id="PTHR35177:SF2">
    <property type="entry name" value="HYDROGENASE MATURATION FACTOR HYBG"/>
    <property type="match status" value="1"/>
</dbReference>
<dbReference type="SUPFAM" id="SSF159127">
    <property type="entry name" value="HupF/HypC-like"/>
    <property type="match status" value="1"/>
</dbReference>
<dbReference type="AlphaFoldDB" id="A0AAX3E127"/>
<dbReference type="Proteomes" id="UP001163166">
    <property type="component" value="Chromosome"/>
</dbReference>
<dbReference type="GO" id="GO:0051604">
    <property type="term" value="P:protein maturation"/>
    <property type="evidence" value="ECO:0007669"/>
    <property type="project" value="TreeGrafter"/>
</dbReference>
<proteinExistence type="inferred from homology"/>
<dbReference type="PANTHER" id="PTHR35177">
    <property type="entry name" value="HYDROGENASE MATURATION FACTOR HYBG"/>
    <property type="match status" value="1"/>
</dbReference>
<protein>
    <submittedName>
        <fullName evidence="2">HypC/HybG/HupF family hydrogenase formation chaperone</fullName>
    </submittedName>
</protein>
<dbReference type="NCBIfam" id="TIGR00074">
    <property type="entry name" value="hypC_hupF"/>
    <property type="match status" value="1"/>
</dbReference>
<organism evidence="2 3">
    <name type="scientific">Rhodopseudomonas palustris</name>
    <dbReference type="NCBI Taxonomy" id="1076"/>
    <lineage>
        <taxon>Bacteria</taxon>
        <taxon>Pseudomonadati</taxon>
        <taxon>Pseudomonadota</taxon>
        <taxon>Alphaproteobacteria</taxon>
        <taxon>Hyphomicrobiales</taxon>
        <taxon>Nitrobacteraceae</taxon>
        <taxon>Rhodopseudomonas</taxon>
    </lineage>
</organism>
<gene>
    <name evidence="2" type="primary">hypC</name>
    <name evidence="2" type="ORF">KQX62_05065</name>
</gene>
<reference evidence="2" key="1">
    <citation type="journal article" date="2022" name="Biol. Control">
        <title>In silico genomic analysis of Rhodopseudomonas palustris strains revealed potential biocontrol agents and crop yield enhancers.</title>
        <authorList>
            <person name="Surachat K."/>
            <person name="Kantachote D."/>
            <person name="Deachamag P."/>
            <person name="Wonglapsuwan M."/>
        </authorList>
    </citation>
    <scope>NUCLEOTIDE SEQUENCE</scope>
    <source>
        <strain evidence="2">TLS06</strain>
    </source>
</reference>
<evidence type="ECO:0000256" key="1">
    <source>
        <dbReference type="ARBA" id="ARBA00006018"/>
    </source>
</evidence>
<evidence type="ECO:0000313" key="2">
    <source>
        <dbReference type="EMBL" id="UYO40679.1"/>
    </source>
</evidence>
<dbReference type="InterPro" id="IPR001109">
    <property type="entry name" value="Hydrogenase_HupF/HypC"/>
</dbReference>
<dbReference type="PRINTS" id="PR00445">
    <property type="entry name" value="HUPFHYPC"/>
</dbReference>